<dbReference type="PANTHER" id="PTHR37928:SF2">
    <property type="entry name" value="GPI ANCHORED CFEM DOMAIN PROTEIN (AFU_ORTHOLOGUE AFUA_6G10580)"/>
    <property type="match status" value="1"/>
</dbReference>
<evidence type="ECO:0000256" key="16">
    <source>
        <dbReference type="SAM" id="MobiDB-lite"/>
    </source>
</evidence>
<organism evidence="19 20">
    <name type="scientific">Aspergillus terreus</name>
    <dbReference type="NCBI Taxonomy" id="33178"/>
    <lineage>
        <taxon>Eukaryota</taxon>
        <taxon>Fungi</taxon>
        <taxon>Dikarya</taxon>
        <taxon>Ascomycota</taxon>
        <taxon>Pezizomycotina</taxon>
        <taxon>Eurotiomycetes</taxon>
        <taxon>Eurotiomycetidae</taxon>
        <taxon>Eurotiales</taxon>
        <taxon>Aspergillaceae</taxon>
        <taxon>Aspergillus</taxon>
        <taxon>Aspergillus subgen. Circumdati</taxon>
    </lineage>
</organism>
<dbReference type="PROSITE" id="PS52012">
    <property type="entry name" value="CFEM"/>
    <property type="match status" value="1"/>
</dbReference>
<name>A0A5M3YZ41_ASPTE</name>
<keyword evidence="13" id="KW-0325">Glycoprotein</keyword>
<feature type="signal peptide" evidence="17">
    <location>
        <begin position="1"/>
        <end position="18"/>
    </location>
</feature>
<keyword evidence="11" id="KW-0472">Membrane</keyword>
<evidence type="ECO:0000256" key="11">
    <source>
        <dbReference type="ARBA" id="ARBA00023136"/>
    </source>
</evidence>
<comment type="subcellular location">
    <subcellularLocation>
        <location evidence="1">Cell membrane</location>
        <topology evidence="1">Lipid-anchor</topology>
        <topology evidence="1">GPI-anchor</topology>
    </subcellularLocation>
    <subcellularLocation>
        <location evidence="2">Secreted</location>
    </subcellularLocation>
</comment>
<feature type="domain" description="CFEM" evidence="18">
    <location>
        <begin position="1"/>
        <end position="109"/>
    </location>
</feature>
<proteinExistence type="inferred from homology"/>
<dbReference type="GO" id="GO:0098552">
    <property type="term" value="C:side of membrane"/>
    <property type="evidence" value="ECO:0007669"/>
    <property type="project" value="UniProtKB-KW"/>
</dbReference>
<comment type="caution">
    <text evidence="15">Lacks conserved residue(s) required for the propagation of feature annotation.</text>
</comment>
<feature type="compositionally biased region" description="Gly residues" evidence="16">
    <location>
        <begin position="162"/>
        <end position="176"/>
    </location>
</feature>
<evidence type="ECO:0000256" key="9">
    <source>
        <dbReference type="ARBA" id="ARBA00022729"/>
    </source>
</evidence>
<protein>
    <submittedName>
        <fullName evidence="19">CFEM-domain-containing protein</fullName>
    </submittedName>
</protein>
<evidence type="ECO:0000256" key="4">
    <source>
        <dbReference type="ARBA" id="ARBA00022475"/>
    </source>
</evidence>
<dbReference type="Pfam" id="PF05730">
    <property type="entry name" value="CFEM"/>
    <property type="match status" value="1"/>
</dbReference>
<keyword evidence="10 15" id="KW-0408">Iron</keyword>
<comment type="caution">
    <text evidence="19">The sequence shown here is derived from an EMBL/GenBank/DDBJ whole genome shotgun (WGS) entry which is preliminary data.</text>
</comment>
<dbReference type="OrthoDB" id="3767534at2759"/>
<dbReference type="GO" id="GO:0005886">
    <property type="term" value="C:plasma membrane"/>
    <property type="evidence" value="ECO:0007669"/>
    <property type="project" value="UniProtKB-SubCell"/>
</dbReference>
<feature type="chain" id="PRO_5043344041" evidence="17">
    <location>
        <begin position="19"/>
        <end position="202"/>
    </location>
</feature>
<dbReference type="InterPro" id="IPR051735">
    <property type="entry name" value="CFEM_domain"/>
</dbReference>
<dbReference type="Proteomes" id="UP000452235">
    <property type="component" value="Unassembled WGS sequence"/>
</dbReference>
<evidence type="ECO:0000256" key="1">
    <source>
        <dbReference type="ARBA" id="ARBA00004609"/>
    </source>
</evidence>
<dbReference type="EMBL" id="BLJY01000002">
    <property type="protein sequence ID" value="GFF13352.1"/>
    <property type="molecule type" value="Genomic_DNA"/>
</dbReference>
<feature type="compositionally biased region" description="Low complexity" evidence="16">
    <location>
        <begin position="98"/>
        <end position="129"/>
    </location>
</feature>
<gene>
    <name evidence="19" type="ORF">ATEIFO6365_0002046300</name>
</gene>
<evidence type="ECO:0000256" key="12">
    <source>
        <dbReference type="ARBA" id="ARBA00023157"/>
    </source>
</evidence>
<evidence type="ECO:0000313" key="20">
    <source>
        <dbReference type="Proteomes" id="UP000452235"/>
    </source>
</evidence>
<evidence type="ECO:0000259" key="18">
    <source>
        <dbReference type="PROSITE" id="PS52012"/>
    </source>
</evidence>
<evidence type="ECO:0000256" key="13">
    <source>
        <dbReference type="ARBA" id="ARBA00023180"/>
    </source>
</evidence>
<dbReference type="InterPro" id="IPR008427">
    <property type="entry name" value="Extracellular_membr_CFEM_dom"/>
</dbReference>
<evidence type="ECO:0000256" key="14">
    <source>
        <dbReference type="ARBA" id="ARBA00023288"/>
    </source>
</evidence>
<dbReference type="SMART" id="SM00747">
    <property type="entry name" value="CFEM"/>
    <property type="match status" value="1"/>
</dbReference>
<keyword evidence="5" id="KW-0964">Secreted</keyword>
<dbReference type="GO" id="GO:0046872">
    <property type="term" value="F:metal ion binding"/>
    <property type="evidence" value="ECO:0007669"/>
    <property type="project" value="UniProtKB-UniRule"/>
</dbReference>
<keyword evidence="12" id="KW-1015">Disulfide bond</keyword>
<evidence type="ECO:0000256" key="2">
    <source>
        <dbReference type="ARBA" id="ARBA00004613"/>
    </source>
</evidence>
<dbReference type="AlphaFoldDB" id="A0A5M3YZ41"/>
<keyword evidence="9 17" id="KW-0732">Signal</keyword>
<evidence type="ECO:0000256" key="10">
    <source>
        <dbReference type="ARBA" id="ARBA00023004"/>
    </source>
</evidence>
<accession>A0A5M3YZ41</accession>
<dbReference type="GO" id="GO:0005576">
    <property type="term" value="C:extracellular region"/>
    <property type="evidence" value="ECO:0007669"/>
    <property type="project" value="UniProtKB-SubCell"/>
</dbReference>
<keyword evidence="4" id="KW-1003">Cell membrane</keyword>
<sequence>MYLLHLIAVFLAAGLANGQLPNIPQCALQCFVTALTQDGCSQLTDFACHCQKPQLVGSVTPCVQQNCPDINQQASVSNVVVSQCSQVGHPISVPPVKPTTTTAAATTTAAPTGATTPSPSPSPAKTTPIPTAPAPPPPSSPAVPPGPPSPMPPHPSPPPTGTGAGATGTTAGGGPVYTGAAASWENNVAGAVVAAAAAVYIL</sequence>
<dbReference type="PANTHER" id="PTHR37928">
    <property type="entry name" value="CFEM DOMAIN PROTEIN (AFU_ORTHOLOGUE AFUA_6G14090)"/>
    <property type="match status" value="1"/>
</dbReference>
<feature type="binding site" description="axial binding residue" evidence="15">
    <location>
        <position position="45"/>
    </location>
    <ligand>
        <name>heme</name>
        <dbReference type="ChEBI" id="CHEBI:30413"/>
    </ligand>
    <ligandPart>
        <name>Fe</name>
        <dbReference type="ChEBI" id="CHEBI:18248"/>
    </ligandPart>
</feature>
<keyword evidence="14" id="KW-0449">Lipoprotein</keyword>
<comment type="similarity">
    <text evidence="3">Belongs to the RBT5 family.</text>
</comment>
<keyword evidence="8 15" id="KW-0479">Metal-binding</keyword>
<reference evidence="19 20" key="1">
    <citation type="submission" date="2020-01" db="EMBL/GenBank/DDBJ databases">
        <title>Aspergillus terreus IFO 6365 whole genome shotgun sequence.</title>
        <authorList>
            <person name="Kanamasa S."/>
            <person name="Takahashi H."/>
        </authorList>
    </citation>
    <scope>NUCLEOTIDE SEQUENCE [LARGE SCALE GENOMIC DNA]</scope>
    <source>
        <strain evidence="19 20">IFO 6365</strain>
    </source>
</reference>
<evidence type="ECO:0000256" key="17">
    <source>
        <dbReference type="SAM" id="SignalP"/>
    </source>
</evidence>
<evidence type="ECO:0000256" key="3">
    <source>
        <dbReference type="ARBA" id="ARBA00010031"/>
    </source>
</evidence>
<evidence type="ECO:0000256" key="15">
    <source>
        <dbReference type="PROSITE-ProRule" id="PRU01356"/>
    </source>
</evidence>
<evidence type="ECO:0000256" key="7">
    <source>
        <dbReference type="ARBA" id="ARBA00022622"/>
    </source>
</evidence>
<evidence type="ECO:0000256" key="6">
    <source>
        <dbReference type="ARBA" id="ARBA00022617"/>
    </source>
</evidence>
<evidence type="ECO:0000256" key="8">
    <source>
        <dbReference type="ARBA" id="ARBA00022723"/>
    </source>
</evidence>
<feature type="region of interest" description="Disordered" evidence="16">
    <location>
        <begin position="90"/>
        <end position="179"/>
    </location>
</feature>
<evidence type="ECO:0000256" key="5">
    <source>
        <dbReference type="ARBA" id="ARBA00022525"/>
    </source>
</evidence>
<feature type="compositionally biased region" description="Pro residues" evidence="16">
    <location>
        <begin position="130"/>
        <end position="160"/>
    </location>
</feature>
<keyword evidence="7" id="KW-0336">GPI-anchor</keyword>
<evidence type="ECO:0000313" key="19">
    <source>
        <dbReference type="EMBL" id="GFF13352.1"/>
    </source>
</evidence>
<keyword evidence="20" id="KW-1185">Reference proteome</keyword>
<keyword evidence="6 15" id="KW-0349">Heme</keyword>